<feature type="domain" description="LTD" evidence="2">
    <location>
        <begin position="132"/>
        <end position="283"/>
    </location>
</feature>
<dbReference type="Proteomes" id="UP000006735">
    <property type="component" value="Chromosome"/>
</dbReference>
<accession>Q5GVE3</accession>
<protein>
    <submittedName>
        <fullName evidence="3">Nuclease</fullName>
    </submittedName>
</protein>
<evidence type="ECO:0000259" key="2">
    <source>
        <dbReference type="PROSITE" id="PS51841"/>
    </source>
</evidence>
<dbReference type="PANTHER" id="PTHR42834:SF1">
    <property type="entry name" value="ENDONUCLEASE_EXONUCLEASE_PHOSPHATASE FAMILY PROTEIN (AFU_ORTHOLOGUE AFUA_3G09210)"/>
    <property type="match status" value="1"/>
</dbReference>
<feature type="compositionally biased region" description="Basic residues" evidence="1">
    <location>
        <begin position="351"/>
        <end position="372"/>
    </location>
</feature>
<dbReference type="KEGG" id="xoo:XOO4076"/>
<dbReference type="SUPFAM" id="SSF88633">
    <property type="entry name" value="Positive stranded ssRNA viruses"/>
    <property type="match status" value="1"/>
</dbReference>
<sequence>MGNGGEHSAMTRVGWLLAVPEGFLRNWASDTCAGASQNAPTHDAHTQASASSPLLSPLNHSAGARCVLSHCDAVTVSSTWVCKFMQHRTALPARDVAGSGERFTSQGSGDFRLMHVLQRRAAGFLCALGIAGHANTQVVISQVYRGGGNSGATLRSDFIELHNIGSTTVSLDGWSVQYASAAGSSWQVTPLTGSVPAGSYYLIKQADGRGGSVALPTPDATGTLAMSGTAGKVALSNSASALSGTCPTGNADLVGYGSTASCAEGKAPTPAPSNTLAVLRGNDGCTDTDNNAADCATDAPAPRNAASAARLCSGGGQPIATLGDVSQAEGNTGTGSVVFTLSLSLSQPASRRGRAGGRGELHRRHRRWHRHRRQRLYRPARHHPAHRRWRTQRQYFHRCPGRHHAGAG</sequence>
<dbReference type="InterPro" id="IPR001322">
    <property type="entry name" value="Lamin_tail_dom"/>
</dbReference>
<organism evidence="3 4">
    <name type="scientific">Xanthomonas oryzae pv. oryzae (strain KACC10331 / KXO85)</name>
    <dbReference type="NCBI Taxonomy" id="291331"/>
    <lineage>
        <taxon>Bacteria</taxon>
        <taxon>Pseudomonadati</taxon>
        <taxon>Pseudomonadota</taxon>
        <taxon>Gammaproteobacteria</taxon>
        <taxon>Lysobacterales</taxon>
        <taxon>Lysobacteraceae</taxon>
        <taxon>Xanthomonas</taxon>
    </lineage>
</organism>
<dbReference type="AlphaFoldDB" id="Q5GVE3"/>
<reference evidence="3 4" key="1">
    <citation type="journal article" date="2005" name="Nucleic Acids Res.">
        <title>The genome sequence of Xanthomonas oryzae pathovar oryzae KACC10331, the bacterial blight pathogen of rice.</title>
        <authorList>
            <person name="Lee B.M."/>
            <person name="Park Y.J."/>
            <person name="Park D.S."/>
            <person name="Kang H.W."/>
            <person name="Kim J.G."/>
            <person name="Song E.S."/>
            <person name="Park I.C."/>
            <person name="Yoon U.H."/>
            <person name="Hahn J.H."/>
            <person name="Koo B.S."/>
            <person name="Lee G.B."/>
            <person name="Kim H."/>
            <person name="Park H.S."/>
            <person name="Yoon K.O."/>
            <person name="Kim J.H."/>
            <person name="Jung C.H."/>
            <person name="Koh N.H."/>
            <person name="Seo J.S."/>
            <person name="Go S.J."/>
        </authorList>
    </citation>
    <scope>NUCLEOTIDE SEQUENCE [LARGE SCALE GENOMIC DNA]</scope>
    <source>
        <strain evidence="4">KACC10331 / KXO85</strain>
    </source>
</reference>
<gene>
    <name evidence="3" type="primary">nucH</name>
    <name evidence="3" type="ordered locus">XOO4076</name>
</gene>
<dbReference type="HOGENOM" id="CLU_043669_0_0_6"/>
<dbReference type="STRING" id="291331.XOO4076"/>
<proteinExistence type="predicted"/>
<feature type="region of interest" description="Disordered" evidence="1">
    <location>
        <begin position="348"/>
        <end position="372"/>
    </location>
</feature>
<evidence type="ECO:0000313" key="4">
    <source>
        <dbReference type="Proteomes" id="UP000006735"/>
    </source>
</evidence>
<dbReference type="Pfam" id="PF00932">
    <property type="entry name" value="LTD"/>
    <property type="match status" value="1"/>
</dbReference>
<keyword evidence="4" id="KW-1185">Reference proteome</keyword>
<dbReference type="PANTHER" id="PTHR42834">
    <property type="entry name" value="ENDONUCLEASE/EXONUCLEASE/PHOSPHATASE FAMILY PROTEIN (AFU_ORTHOLOGUE AFUA_3G09210)"/>
    <property type="match status" value="1"/>
</dbReference>
<dbReference type="PROSITE" id="PS51841">
    <property type="entry name" value="LTD"/>
    <property type="match status" value="1"/>
</dbReference>
<evidence type="ECO:0000256" key="1">
    <source>
        <dbReference type="SAM" id="MobiDB-lite"/>
    </source>
</evidence>
<dbReference type="EMBL" id="AE013598">
    <property type="protein sequence ID" value="AAW77330.1"/>
    <property type="molecule type" value="Genomic_DNA"/>
</dbReference>
<evidence type="ECO:0000313" key="3">
    <source>
        <dbReference type="EMBL" id="AAW77330.1"/>
    </source>
</evidence>
<name>Q5GVE3_XANOR</name>